<gene>
    <name evidence="2" type="ORF">BDV98DRAFT_570798</name>
</gene>
<evidence type="ECO:0000313" key="3">
    <source>
        <dbReference type="Proteomes" id="UP000305067"/>
    </source>
</evidence>
<dbReference type="Gene3D" id="3.80.10.10">
    <property type="entry name" value="Ribonuclease Inhibitor"/>
    <property type="match status" value="1"/>
</dbReference>
<name>A0A5C3QDY7_9AGAR</name>
<dbReference type="AlphaFoldDB" id="A0A5C3QDY7"/>
<sequence>MPSFGGPIPTLKLKFCSMAKSEARAALDNYIADASAHLQSLKDIRNEYCEISVLPPEVLGLILAARFRPPHDDDDDREFECFTWRDRVSLSSVCRRWREVALQTPAFWAHIPPSASPHFEEMLSRSKQAPFSVRIGGQIIEETEGLADALKSICVAARLQEFHAYGSEEELESCLSFFPEKPTPILTSLRMESSYNAIIPPHVLTGSKPNLQRIHIESCQVPWHALGSIGRAPLFPHLSHLCLIQATPRPPPQFLMNIITCSNLEYLQLDGSTPDNLPNFNTAADSPTQLRSLTEFIIHDDALHFIQLYAHVSLPEAKPIIHVEDPVQGVTLQEETDILKSFLDICGCSDTPNRARTFALTSLDIRYQSAWPVGGEGGILMSAGRTFRVAFSHGAVPSVLRTLSAGEELKTVTINTRRGDTGSGHDWTYLFQRHPCITTLTVEGEQNAVEGLTDVAMFYALDPTFNDDFTLHNPSSVRNPHEEGDEGQTSERPRKFEEGHLSSDQRVQLLPNLSHLSLTGLIFDGITHEPGVLPPPSLFGRILDTLAARRAKGVRVPSIHLTRIKMLSAEMLEQLKDVVGAGRVTLQGTELVAPRSRYPDHDFNEVF</sequence>
<evidence type="ECO:0000313" key="2">
    <source>
        <dbReference type="EMBL" id="TFK99756.1"/>
    </source>
</evidence>
<dbReference type="STRING" id="1884261.A0A5C3QDY7"/>
<evidence type="ECO:0000256" key="1">
    <source>
        <dbReference type="SAM" id="MobiDB-lite"/>
    </source>
</evidence>
<reference evidence="2 3" key="1">
    <citation type="journal article" date="2019" name="Nat. Ecol. Evol.">
        <title>Megaphylogeny resolves global patterns of mushroom evolution.</title>
        <authorList>
            <person name="Varga T."/>
            <person name="Krizsan K."/>
            <person name="Foldi C."/>
            <person name="Dima B."/>
            <person name="Sanchez-Garcia M."/>
            <person name="Sanchez-Ramirez S."/>
            <person name="Szollosi G.J."/>
            <person name="Szarkandi J.G."/>
            <person name="Papp V."/>
            <person name="Albert L."/>
            <person name="Andreopoulos W."/>
            <person name="Angelini C."/>
            <person name="Antonin V."/>
            <person name="Barry K.W."/>
            <person name="Bougher N.L."/>
            <person name="Buchanan P."/>
            <person name="Buyck B."/>
            <person name="Bense V."/>
            <person name="Catcheside P."/>
            <person name="Chovatia M."/>
            <person name="Cooper J."/>
            <person name="Damon W."/>
            <person name="Desjardin D."/>
            <person name="Finy P."/>
            <person name="Geml J."/>
            <person name="Haridas S."/>
            <person name="Hughes K."/>
            <person name="Justo A."/>
            <person name="Karasinski D."/>
            <person name="Kautmanova I."/>
            <person name="Kiss B."/>
            <person name="Kocsube S."/>
            <person name="Kotiranta H."/>
            <person name="LaButti K.M."/>
            <person name="Lechner B.E."/>
            <person name="Liimatainen K."/>
            <person name="Lipzen A."/>
            <person name="Lukacs Z."/>
            <person name="Mihaltcheva S."/>
            <person name="Morgado L.N."/>
            <person name="Niskanen T."/>
            <person name="Noordeloos M.E."/>
            <person name="Ohm R.A."/>
            <person name="Ortiz-Santana B."/>
            <person name="Ovrebo C."/>
            <person name="Racz N."/>
            <person name="Riley R."/>
            <person name="Savchenko A."/>
            <person name="Shiryaev A."/>
            <person name="Soop K."/>
            <person name="Spirin V."/>
            <person name="Szebenyi C."/>
            <person name="Tomsovsky M."/>
            <person name="Tulloss R.E."/>
            <person name="Uehling J."/>
            <person name="Grigoriev I.V."/>
            <person name="Vagvolgyi C."/>
            <person name="Papp T."/>
            <person name="Martin F.M."/>
            <person name="Miettinen O."/>
            <person name="Hibbett D.S."/>
            <person name="Nagy L.G."/>
        </authorList>
    </citation>
    <scope>NUCLEOTIDE SEQUENCE [LARGE SCALE GENOMIC DNA]</scope>
    <source>
        <strain evidence="2 3">CBS 309.79</strain>
    </source>
</reference>
<organism evidence="2 3">
    <name type="scientific">Pterulicium gracile</name>
    <dbReference type="NCBI Taxonomy" id="1884261"/>
    <lineage>
        <taxon>Eukaryota</taxon>
        <taxon>Fungi</taxon>
        <taxon>Dikarya</taxon>
        <taxon>Basidiomycota</taxon>
        <taxon>Agaricomycotina</taxon>
        <taxon>Agaricomycetes</taxon>
        <taxon>Agaricomycetidae</taxon>
        <taxon>Agaricales</taxon>
        <taxon>Pleurotineae</taxon>
        <taxon>Pterulaceae</taxon>
        <taxon>Pterulicium</taxon>
    </lineage>
</organism>
<feature type="region of interest" description="Disordered" evidence="1">
    <location>
        <begin position="470"/>
        <end position="493"/>
    </location>
</feature>
<proteinExistence type="predicted"/>
<protein>
    <submittedName>
        <fullName evidence="2">Uncharacterized protein</fullName>
    </submittedName>
</protein>
<dbReference type="InterPro" id="IPR032675">
    <property type="entry name" value="LRR_dom_sf"/>
</dbReference>
<dbReference type="EMBL" id="ML178832">
    <property type="protein sequence ID" value="TFK99756.1"/>
    <property type="molecule type" value="Genomic_DNA"/>
</dbReference>
<dbReference type="InterPro" id="IPR036047">
    <property type="entry name" value="F-box-like_dom_sf"/>
</dbReference>
<accession>A0A5C3QDY7</accession>
<dbReference type="OrthoDB" id="3357519at2759"/>
<keyword evidence="3" id="KW-1185">Reference proteome</keyword>
<dbReference type="Proteomes" id="UP000305067">
    <property type="component" value="Unassembled WGS sequence"/>
</dbReference>
<dbReference type="SUPFAM" id="SSF81383">
    <property type="entry name" value="F-box domain"/>
    <property type="match status" value="1"/>
</dbReference>